<accession>A0A840DB44</accession>
<reference evidence="1" key="1">
    <citation type="submission" date="2020-08" db="EMBL/GenBank/DDBJ databases">
        <title>Genomic Encyclopedia of Type Strains, Phase IV (KMG-IV): sequencing the most valuable type-strain genomes for metagenomic binning, comparative biology and taxonomic classification.</title>
        <authorList>
            <person name="Goeker M."/>
        </authorList>
    </citation>
    <scope>NUCLEOTIDE SEQUENCE [LARGE SCALE GENOMIC DNA]</scope>
    <source>
        <strain evidence="1">DSM 105720</strain>
    </source>
</reference>
<comment type="caution">
    <text evidence="1">The sequence shown here is derived from an EMBL/GenBank/DDBJ whole genome shotgun (WGS) entry which is preliminary data.</text>
</comment>
<dbReference type="AlphaFoldDB" id="A0A840DB44"/>
<evidence type="ECO:0000313" key="2">
    <source>
        <dbReference type="Proteomes" id="UP000560658"/>
    </source>
</evidence>
<protein>
    <submittedName>
        <fullName evidence="1">Uncharacterized protein</fullName>
    </submittedName>
</protein>
<gene>
    <name evidence="1" type="ORF">GGR06_003635</name>
</gene>
<proteinExistence type="predicted"/>
<keyword evidence="2" id="KW-1185">Reference proteome</keyword>
<organism evidence="1 2">
    <name type="scientific">Bacteroides reticulotermitis</name>
    <dbReference type="NCBI Taxonomy" id="1133319"/>
    <lineage>
        <taxon>Bacteria</taxon>
        <taxon>Pseudomonadati</taxon>
        <taxon>Bacteroidota</taxon>
        <taxon>Bacteroidia</taxon>
        <taxon>Bacteroidales</taxon>
        <taxon>Bacteroidaceae</taxon>
        <taxon>Bacteroides</taxon>
    </lineage>
</organism>
<dbReference type="RefSeq" id="WP_244437200.1">
    <property type="nucleotide sequence ID" value="NZ_JACIER010000018.1"/>
</dbReference>
<dbReference type="Proteomes" id="UP000560658">
    <property type="component" value="Unassembled WGS sequence"/>
</dbReference>
<name>A0A840DB44_9BACE</name>
<sequence length="320" mass="37992">MRRILPVAPDYYTENDQDGKINLTTKENFEYLYRSARKYAGLAGVELPFHKTKENPRINIINLYKAVDAIFPEHVNMETRGGRLYFCIYRFHDWPDYKLFWIPLDFTEKLPEKLKRIALEFVRRFALHHGIQDVTETAYYEMAVDYMEGYGSYNEEATAGEIRRNANLAKTYEKGRVYHILKRMGKRKFCIDLEGEIQKYHTKKNRELELLKLIAEGMEFISSDSPGIMQYYYDWAYEESPDYNPLGLDVQIMLTYSINDEMTSEMESYFNSDCQESYAITPVTALYLTPETDRLFTMDDFPERLCKWLDRFIRLVSNNL</sequence>
<evidence type="ECO:0000313" key="1">
    <source>
        <dbReference type="EMBL" id="MBB4045813.1"/>
    </source>
</evidence>
<dbReference type="EMBL" id="JACIER010000018">
    <property type="protein sequence ID" value="MBB4045813.1"/>
    <property type="molecule type" value="Genomic_DNA"/>
</dbReference>